<dbReference type="GO" id="GO:0003887">
    <property type="term" value="F:DNA-directed DNA polymerase activity"/>
    <property type="evidence" value="ECO:0007669"/>
    <property type="project" value="UniProtKB-KW"/>
</dbReference>
<comment type="catalytic activity">
    <reaction evidence="14">
        <text>DNA(n) + a 2'-deoxyribonucleoside 5'-triphosphate = DNA(n+1) + diphosphate</text>
        <dbReference type="Rhea" id="RHEA:22508"/>
        <dbReference type="Rhea" id="RHEA-COMP:17339"/>
        <dbReference type="Rhea" id="RHEA-COMP:17340"/>
        <dbReference type="ChEBI" id="CHEBI:33019"/>
        <dbReference type="ChEBI" id="CHEBI:61560"/>
        <dbReference type="ChEBI" id="CHEBI:173112"/>
        <dbReference type="EC" id="2.7.7.7"/>
    </reaction>
</comment>
<dbReference type="Gene3D" id="3.30.420.10">
    <property type="entry name" value="Ribonuclease H-like superfamily/Ribonuclease H"/>
    <property type="match status" value="1"/>
</dbReference>
<keyword evidence="7" id="KW-0460">Magnesium</keyword>
<dbReference type="InterPro" id="IPR012337">
    <property type="entry name" value="RNaseH-like_sf"/>
</dbReference>
<name>A0A0L6V2I3_9BASI</name>
<sequence length="314" mass="35390">MRGRINNGLYSVENPDFVGSDSVYPLANVCKGSGQETLREIHEKFGHPSIQRIESLIDRKISAAEKARFECKHCILAKITKQQFQERSTLASKPFERIHLDLIGPIKPESTLKHWFILTVVDNHSGYLAGFPLVHKDDTTDILINLIKSEKNSRGYYPSTVCSDGGGEFVGNRLAQFFNERHIHRLISKPYHPEHNGRAERANRTIVESIRATVNSSGIAKKFWHEILKSCCLGLNQIPKKNQSQSPWEVLHGKQFPANLLRAVGTPAVILTMNKVKGRKFDAKGEEGKLVGFNIPFRSFQITQSGKIVKTKHV</sequence>
<dbReference type="Proteomes" id="UP000037035">
    <property type="component" value="Unassembled WGS sequence"/>
</dbReference>
<evidence type="ECO:0000256" key="6">
    <source>
        <dbReference type="ARBA" id="ARBA00022801"/>
    </source>
</evidence>
<evidence type="ECO:0000256" key="4">
    <source>
        <dbReference type="ARBA" id="ARBA00022723"/>
    </source>
</evidence>
<dbReference type="GO" id="GO:0005634">
    <property type="term" value="C:nucleus"/>
    <property type="evidence" value="ECO:0007669"/>
    <property type="project" value="UniProtKB-ARBA"/>
</dbReference>
<feature type="domain" description="Integrase catalytic" evidence="15">
    <location>
        <begin position="90"/>
        <end position="255"/>
    </location>
</feature>
<dbReference type="PROSITE" id="PS50994">
    <property type="entry name" value="INTEGRASE"/>
    <property type="match status" value="1"/>
</dbReference>
<evidence type="ECO:0000259" key="15">
    <source>
        <dbReference type="PROSITE" id="PS50994"/>
    </source>
</evidence>
<evidence type="ECO:0000256" key="12">
    <source>
        <dbReference type="ARBA" id="ARBA00023172"/>
    </source>
</evidence>
<evidence type="ECO:0000313" key="16">
    <source>
        <dbReference type="EMBL" id="KNZ54963.1"/>
    </source>
</evidence>
<dbReference type="PANTHER" id="PTHR42648">
    <property type="entry name" value="TRANSPOSASE, PUTATIVE-RELATED"/>
    <property type="match status" value="1"/>
</dbReference>
<dbReference type="GO" id="GO:0015074">
    <property type="term" value="P:DNA integration"/>
    <property type="evidence" value="ECO:0007669"/>
    <property type="project" value="UniProtKB-KW"/>
</dbReference>
<keyword evidence="6" id="KW-0378">Hydrolase</keyword>
<dbReference type="GO" id="GO:0046872">
    <property type="term" value="F:metal ion binding"/>
    <property type="evidence" value="ECO:0007669"/>
    <property type="project" value="UniProtKB-KW"/>
</dbReference>
<dbReference type="GO" id="GO:0032196">
    <property type="term" value="P:transposition"/>
    <property type="evidence" value="ECO:0007669"/>
    <property type="project" value="UniProtKB-KW"/>
</dbReference>
<evidence type="ECO:0000256" key="13">
    <source>
        <dbReference type="ARBA" id="ARBA00048173"/>
    </source>
</evidence>
<comment type="caution">
    <text evidence="16">The sequence shown here is derived from an EMBL/GenBank/DDBJ whole genome shotgun (WGS) entry which is preliminary data.</text>
</comment>
<keyword evidence="5" id="KW-0255">Endonuclease</keyword>
<dbReference type="InterPro" id="IPR039537">
    <property type="entry name" value="Retrotran_Ty1/copia-like"/>
</dbReference>
<dbReference type="OrthoDB" id="7691805at2759"/>
<evidence type="ECO:0000256" key="3">
    <source>
        <dbReference type="ARBA" id="ARBA00022722"/>
    </source>
</evidence>
<keyword evidence="2" id="KW-0548">Nucleotidyltransferase</keyword>
<proteinExistence type="predicted"/>
<dbReference type="GO" id="GO:0003723">
    <property type="term" value="F:RNA binding"/>
    <property type="evidence" value="ECO:0007669"/>
    <property type="project" value="UniProtKB-KW"/>
</dbReference>
<keyword evidence="17" id="KW-1185">Reference proteome</keyword>
<keyword evidence="8" id="KW-0694">RNA-binding</keyword>
<evidence type="ECO:0000313" key="17">
    <source>
        <dbReference type="Proteomes" id="UP000037035"/>
    </source>
</evidence>
<dbReference type="PANTHER" id="PTHR42648:SF11">
    <property type="entry name" value="TRANSPOSON TY4-P GAG-POL POLYPROTEIN"/>
    <property type="match status" value="1"/>
</dbReference>
<evidence type="ECO:0000256" key="8">
    <source>
        <dbReference type="ARBA" id="ARBA00022884"/>
    </source>
</evidence>
<keyword evidence="3" id="KW-0540">Nuclease</keyword>
<evidence type="ECO:0000256" key="10">
    <source>
        <dbReference type="ARBA" id="ARBA00022918"/>
    </source>
</evidence>
<dbReference type="AlphaFoldDB" id="A0A0L6V2I3"/>
<dbReference type="SUPFAM" id="SSF53098">
    <property type="entry name" value="Ribonuclease H-like"/>
    <property type="match status" value="1"/>
</dbReference>
<keyword evidence="12" id="KW-0233">DNA recombination</keyword>
<organism evidence="16 17">
    <name type="scientific">Puccinia sorghi</name>
    <dbReference type="NCBI Taxonomy" id="27349"/>
    <lineage>
        <taxon>Eukaryota</taxon>
        <taxon>Fungi</taxon>
        <taxon>Dikarya</taxon>
        <taxon>Basidiomycota</taxon>
        <taxon>Pucciniomycotina</taxon>
        <taxon>Pucciniomycetes</taxon>
        <taxon>Pucciniales</taxon>
        <taxon>Pucciniaceae</taxon>
        <taxon>Puccinia</taxon>
    </lineage>
</organism>
<keyword evidence="11" id="KW-0808">Transferase</keyword>
<keyword evidence="10" id="KW-0695">RNA-directed DNA polymerase</keyword>
<comment type="catalytic activity">
    <reaction evidence="13">
        <text>DNA(n) + a 2'-deoxyribonucleoside 5'-triphosphate = DNA(n+1) + diphosphate</text>
        <dbReference type="Rhea" id="RHEA:22508"/>
        <dbReference type="Rhea" id="RHEA-COMP:17339"/>
        <dbReference type="Rhea" id="RHEA-COMP:17340"/>
        <dbReference type="ChEBI" id="CHEBI:33019"/>
        <dbReference type="ChEBI" id="CHEBI:61560"/>
        <dbReference type="ChEBI" id="CHEBI:173112"/>
        <dbReference type="EC" id="2.7.7.49"/>
    </reaction>
</comment>
<dbReference type="GO" id="GO:0006310">
    <property type="term" value="P:DNA recombination"/>
    <property type="evidence" value="ECO:0007669"/>
    <property type="project" value="UniProtKB-KW"/>
</dbReference>
<dbReference type="Pfam" id="PF00665">
    <property type="entry name" value="rve"/>
    <property type="match status" value="1"/>
</dbReference>
<dbReference type="VEuPathDB" id="FungiDB:VP01_2805g1"/>
<keyword evidence="4" id="KW-0479">Metal-binding</keyword>
<evidence type="ECO:0000256" key="7">
    <source>
        <dbReference type="ARBA" id="ARBA00022842"/>
    </source>
</evidence>
<evidence type="ECO:0000256" key="14">
    <source>
        <dbReference type="ARBA" id="ARBA00049244"/>
    </source>
</evidence>
<dbReference type="GO" id="GO:0004519">
    <property type="term" value="F:endonuclease activity"/>
    <property type="evidence" value="ECO:0007669"/>
    <property type="project" value="UniProtKB-KW"/>
</dbReference>
<dbReference type="GO" id="GO:0003964">
    <property type="term" value="F:RNA-directed DNA polymerase activity"/>
    <property type="evidence" value="ECO:0007669"/>
    <property type="project" value="UniProtKB-KW"/>
</dbReference>
<evidence type="ECO:0000256" key="2">
    <source>
        <dbReference type="ARBA" id="ARBA00022695"/>
    </source>
</evidence>
<reference evidence="16 17" key="1">
    <citation type="submission" date="2015-08" db="EMBL/GenBank/DDBJ databases">
        <title>Next Generation Sequencing and Analysis of the Genome of Puccinia sorghi L Schw, the Causal Agent of Maize Common Rust.</title>
        <authorList>
            <person name="Rochi L."/>
            <person name="Burguener G."/>
            <person name="Darino M."/>
            <person name="Turjanski A."/>
            <person name="Kreff E."/>
            <person name="Dieguez M.J."/>
            <person name="Sacco F."/>
        </authorList>
    </citation>
    <scope>NUCLEOTIDE SEQUENCE [LARGE SCALE GENOMIC DNA]</scope>
    <source>
        <strain evidence="16 17">RO10H11247</strain>
    </source>
</reference>
<evidence type="ECO:0000256" key="9">
    <source>
        <dbReference type="ARBA" id="ARBA00022908"/>
    </source>
</evidence>
<evidence type="ECO:0000256" key="11">
    <source>
        <dbReference type="ARBA" id="ARBA00022932"/>
    </source>
</evidence>
<gene>
    <name evidence="16" type="ORF">VP01_2805g1</name>
</gene>
<dbReference type="GO" id="GO:0016787">
    <property type="term" value="F:hydrolase activity"/>
    <property type="evidence" value="ECO:0007669"/>
    <property type="project" value="UniProtKB-KW"/>
</dbReference>
<dbReference type="EMBL" id="LAVV01007730">
    <property type="protein sequence ID" value="KNZ54963.1"/>
    <property type="molecule type" value="Genomic_DNA"/>
</dbReference>
<evidence type="ECO:0000256" key="5">
    <source>
        <dbReference type="ARBA" id="ARBA00022759"/>
    </source>
</evidence>
<keyword evidence="1" id="KW-0815">Transposition</keyword>
<keyword evidence="11" id="KW-0239">DNA-directed DNA polymerase</keyword>
<protein>
    <recommendedName>
        <fullName evidence="15">Integrase catalytic domain-containing protein</fullName>
    </recommendedName>
</protein>
<evidence type="ECO:0000256" key="1">
    <source>
        <dbReference type="ARBA" id="ARBA00022578"/>
    </source>
</evidence>
<accession>A0A0L6V2I3</accession>
<keyword evidence="9" id="KW-0229">DNA integration</keyword>
<dbReference type="InterPro" id="IPR001584">
    <property type="entry name" value="Integrase_cat-core"/>
</dbReference>
<dbReference type="InterPro" id="IPR036397">
    <property type="entry name" value="RNaseH_sf"/>
</dbReference>